<proteinExistence type="predicted"/>
<dbReference type="InterPro" id="IPR029463">
    <property type="entry name" value="Lys_MEP"/>
</dbReference>
<protein>
    <recommendedName>
        <fullName evidence="1">Lysine-specific metallo-endopeptidase domain-containing protein</fullName>
    </recommendedName>
</protein>
<dbReference type="InParanoid" id="A0A1X7SK67"/>
<name>A0A1X7SK67_AMPQE</name>
<reference evidence="2" key="1">
    <citation type="submission" date="2017-05" db="UniProtKB">
        <authorList>
            <consortium name="EnsemblMetazoa"/>
        </authorList>
    </citation>
    <scope>IDENTIFICATION</scope>
</reference>
<organism evidence="2">
    <name type="scientific">Amphimedon queenslandica</name>
    <name type="common">Sponge</name>
    <dbReference type="NCBI Taxonomy" id="400682"/>
    <lineage>
        <taxon>Eukaryota</taxon>
        <taxon>Metazoa</taxon>
        <taxon>Porifera</taxon>
        <taxon>Demospongiae</taxon>
        <taxon>Heteroscleromorpha</taxon>
        <taxon>Haplosclerida</taxon>
        <taxon>Niphatidae</taxon>
        <taxon>Amphimedon</taxon>
    </lineage>
</organism>
<dbReference type="InterPro" id="IPR024079">
    <property type="entry name" value="MetalloPept_cat_dom_sf"/>
</dbReference>
<accession>A0A1X7SK67</accession>
<dbReference type="Gene3D" id="3.40.390.10">
    <property type="entry name" value="Collagenase (Catalytic Domain)"/>
    <property type="match status" value="1"/>
</dbReference>
<dbReference type="GO" id="GO:0004222">
    <property type="term" value="F:metalloendopeptidase activity"/>
    <property type="evidence" value="ECO:0007669"/>
    <property type="project" value="InterPro"/>
</dbReference>
<evidence type="ECO:0000259" key="1">
    <source>
        <dbReference type="Pfam" id="PF14521"/>
    </source>
</evidence>
<feature type="domain" description="Lysine-specific metallo-endopeptidase" evidence="1">
    <location>
        <begin position="1"/>
        <end position="69"/>
    </location>
</feature>
<dbReference type="AlphaFoldDB" id="A0A1X7SK67"/>
<dbReference type="Pfam" id="PF14521">
    <property type="entry name" value="Aspzincin_M35"/>
    <property type="match status" value="1"/>
</dbReference>
<dbReference type="EnsemblMetazoa" id="Aqu2.1.02514_001">
    <property type="protein sequence ID" value="Aqu2.1.02514_001"/>
    <property type="gene ID" value="Aqu2.1.02514"/>
</dbReference>
<dbReference type="SUPFAM" id="SSF55486">
    <property type="entry name" value="Metalloproteases ('zincins'), catalytic domain"/>
    <property type="match status" value="1"/>
</dbReference>
<evidence type="ECO:0000313" key="2">
    <source>
        <dbReference type="EnsemblMetazoa" id="Aqu2.1.02514_001"/>
    </source>
</evidence>
<sequence length="73" mass="8253">TVYLCNMYYKSQTSCSRSGESKAGTLIHEWSHLFANTDDVVYGRSGCKNLAKTRPADTVRNADSYCYHYCDAQ</sequence>